<gene>
    <name evidence="2" type="ORF">NDI56_16950</name>
</gene>
<feature type="transmembrane region" description="Helical" evidence="1">
    <location>
        <begin position="25"/>
        <end position="42"/>
    </location>
</feature>
<keyword evidence="1" id="KW-1133">Transmembrane helix</keyword>
<evidence type="ECO:0008006" key="4">
    <source>
        <dbReference type="Google" id="ProtNLM"/>
    </source>
</evidence>
<evidence type="ECO:0000313" key="2">
    <source>
        <dbReference type="EMBL" id="MDS0261089.1"/>
    </source>
</evidence>
<proteinExistence type="predicted"/>
<keyword evidence="1" id="KW-0812">Transmembrane</keyword>
<name>A0ABU2FFQ3_9EURY</name>
<keyword evidence="1" id="KW-0472">Membrane</keyword>
<comment type="caution">
    <text evidence="2">The sequence shown here is derived from an EMBL/GenBank/DDBJ whole genome shotgun (WGS) entry which is preliminary data.</text>
</comment>
<sequence>MPSNDTIERPQEALRVARRYLRRERLVSALIVTLVVSLFLGTYVTTSLLPAVVVAAVLVVIARAPILQSTGTVQLRTDDDPETVLDALTGPTPPVLALQWGVADEVVTEDGAPSYPTSYLFGLRSVVPTVRTRAETTPNGQHRVELEITVKGTPWATYTATISDAGEQTIIDVEYTSNRRFGLRRVPQQVLAERYRDAAFAAQGFTVGERDVQFEL</sequence>
<accession>A0ABU2FFQ3</accession>
<dbReference type="RefSeq" id="WP_310920885.1">
    <property type="nucleotide sequence ID" value="NZ_JAMQON010000005.1"/>
</dbReference>
<dbReference type="Proteomes" id="UP001259659">
    <property type="component" value="Unassembled WGS sequence"/>
</dbReference>
<dbReference type="EMBL" id="JAMQON010000005">
    <property type="protein sequence ID" value="MDS0261089.1"/>
    <property type="molecule type" value="Genomic_DNA"/>
</dbReference>
<protein>
    <recommendedName>
        <fullName evidence="4">SRPBCC family protein</fullName>
    </recommendedName>
</protein>
<keyword evidence="3" id="KW-1185">Reference proteome</keyword>
<reference evidence="2 3" key="1">
    <citation type="submission" date="2022-06" db="EMBL/GenBank/DDBJ databases">
        <title>Haloarcula sp. a new haloarchaeum isolate from saline soil.</title>
        <authorList>
            <person name="Strakova D."/>
            <person name="Galisteo C."/>
            <person name="Sanchez-Porro C."/>
            <person name="Ventosa A."/>
        </authorList>
    </citation>
    <scope>NUCLEOTIDE SEQUENCE [LARGE SCALE GENOMIC DNA]</scope>
    <source>
        <strain evidence="2 3">S1CR25-12</strain>
    </source>
</reference>
<evidence type="ECO:0000313" key="3">
    <source>
        <dbReference type="Proteomes" id="UP001259659"/>
    </source>
</evidence>
<evidence type="ECO:0000256" key="1">
    <source>
        <dbReference type="SAM" id="Phobius"/>
    </source>
</evidence>
<feature type="transmembrane region" description="Helical" evidence="1">
    <location>
        <begin position="48"/>
        <end position="66"/>
    </location>
</feature>
<organism evidence="2 3">
    <name type="scientific">Haloarcula saliterrae</name>
    <dbReference type="NCBI Taxonomy" id="2950534"/>
    <lineage>
        <taxon>Archaea</taxon>
        <taxon>Methanobacteriati</taxon>
        <taxon>Methanobacteriota</taxon>
        <taxon>Stenosarchaea group</taxon>
        <taxon>Halobacteria</taxon>
        <taxon>Halobacteriales</taxon>
        <taxon>Haloarculaceae</taxon>
        <taxon>Haloarcula</taxon>
    </lineage>
</organism>